<gene>
    <name evidence="1" type="ORF">G9F27_001277</name>
</gene>
<dbReference type="InterPro" id="IPR031864">
    <property type="entry name" value="DUF4756"/>
</dbReference>
<comment type="caution">
    <text evidence="1">The sequence shown here is derived from an EMBL/GenBank/DDBJ whole genome shotgun (WGS) entry which is preliminary data.</text>
</comment>
<proteinExistence type="predicted"/>
<protein>
    <submittedName>
        <fullName evidence="1">DUF4756 family protein</fullName>
    </submittedName>
</protein>
<organism evidence="1">
    <name type="scientific">Salmonella enterica</name>
    <name type="common">Salmonella choleraesuis</name>
    <dbReference type="NCBI Taxonomy" id="28901"/>
    <lineage>
        <taxon>Bacteria</taxon>
        <taxon>Pseudomonadati</taxon>
        <taxon>Pseudomonadota</taxon>
        <taxon>Gammaproteobacteria</taxon>
        <taxon>Enterobacterales</taxon>
        <taxon>Enterobacteriaceae</taxon>
        <taxon>Salmonella</taxon>
    </lineage>
</organism>
<dbReference type="EMBL" id="DAAUQX010000008">
    <property type="protein sequence ID" value="HAF2127160.1"/>
    <property type="molecule type" value="Genomic_DNA"/>
</dbReference>
<accession>A0A743SP25</accession>
<dbReference type="AlphaFoldDB" id="A0A743SP25"/>
<dbReference type="Pfam" id="PF15948">
    <property type="entry name" value="DUF4756"/>
    <property type="match status" value="1"/>
</dbReference>
<name>A0A743SP25_SALER</name>
<reference evidence="1" key="1">
    <citation type="journal article" date="2018" name="Genome Biol.">
        <title>SKESA: strategic k-mer extension for scrupulous assemblies.</title>
        <authorList>
            <person name="Souvorov A."/>
            <person name="Agarwala R."/>
            <person name="Lipman D.J."/>
        </authorList>
    </citation>
    <scope>NUCLEOTIDE SEQUENCE</scope>
    <source>
        <strain evidence="1">MA.CK_00/00001968</strain>
    </source>
</reference>
<reference evidence="1" key="2">
    <citation type="submission" date="2020-02" db="EMBL/GenBank/DDBJ databases">
        <authorList>
            <consortium name="NCBI Pathogen Detection Project"/>
        </authorList>
    </citation>
    <scope>NUCLEOTIDE SEQUENCE</scope>
    <source>
        <strain evidence="1">MA.CK_00/00001968</strain>
    </source>
</reference>
<evidence type="ECO:0000313" key="1">
    <source>
        <dbReference type="EMBL" id="HAF2127160.1"/>
    </source>
</evidence>
<sequence>MIKMKLTNKDLIDYLETVKALKNQIPIEEYRKEYFWMIEDGSVPKYKLNEYRSEHTELRRLEKKKYSLMSSFICELNPISQSTVRTSARSSGTLDVFHERMIYQKAILEKSDEDIIALVIKQRTEAALELQRSVENSIQQLKNISADFEANNENIPRRKISM</sequence>